<dbReference type="UniPathway" id="UPA00070">
    <property type="reaction ID" value="UER00120"/>
</dbReference>
<dbReference type="NCBIfam" id="TIGR01740">
    <property type="entry name" value="pyrF"/>
    <property type="match status" value="1"/>
</dbReference>
<reference evidence="9" key="1">
    <citation type="submission" date="2018-05" db="EMBL/GenBank/DDBJ databases">
        <authorList>
            <person name="Lanie J.A."/>
            <person name="Ng W.-L."/>
            <person name="Kazmierczak K.M."/>
            <person name="Andrzejewski T.M."/>
            <person name="Davidsen T.M."/>
            <person name="Wayne K.J."/>
            <person name="Tettelin H."/>
            <person name="Glass J.I."/>
            <person name="Rusch D."/>
            <person name="Podicherti R."/>
            <person name="Tsui H.-C.T."/>
            <person name="Winkler M.E."/>
        </authorList>
    </citation>
    <scope>NUCLEOTIDE SEQUENCE</scope>
</reference>
<protein>
    <recommendedName>
        <fullName evidence="3">Orotidine 5'-phosphate decarboxylase</fullName>
        <ecNumber evidence="2">4.1.1.23</ecNumber>
    </recommendedName>
    <alternativeName>
        <fullName evidence="7">OMP decarboxylase</fullName>
    </alternativeName>
</protein>
<evidence type="ECO:0000256" key="2">
    <source>
        <dbReference type="ARBA" id="ARBA00012321"/>
    </source>
</evidence>
<organism evidence="9">
    <name type="scientific">marine metagenome</name>
    <dbReference type="NCBI Taxonomy" id="408172"/>
    <lineage>
        <taxon>unclassified sequences</taxon>
        <taxon>metagenomes</taxon>
        <taxon>ecological metagenomes</taxon>
    </lineage>
</organism>
<dbReference type="EC" id="4.1.1.23" evidence="2"/>
<feature type="non-terminal residue" evidence="9">
    <location>
        <position position="1"/>
    </location>
</feature>
<comment type="pathway">
    <text evidence="1">Pyrimidine metabolism; UMP biosynthesis via de novo pathway; UMP from orotate: step 2/2.</text>
</comment>
<evidence type="ECO:0000313" key="9">
    <source>
        <dbReference type="EMBL" id="SVA66035.1"/>
    </source>
</evidence>
<dbReference type="InterPro" id="IPR047596">
    <property type="entry name" value="OMPdecase_bac"/>
</dbReference>
<dbReference type="PROSITE" id="PS00156">
    <property type="entry name" value="OMPDECASE"/>
    <property type="match status" value="1"/>
</dbReference>
<dbReference type="InterPro" id="IPR014732">
    <property type="entry name" value="OMPdecase"/>
</dbReference>
<evidence type="ECO:0000256" key="4">
    <source>
        <dbReference type="ARBA" id="ARBA00022793"/>
    </source>
</evidence>
<keyword evidence="4" id="KW-0210">Decarboxylase</keyword>
<dbReference type="InterPro" id="IPR001754">
    <property type="entry name" value="OMPdeCOase_dom"/>
</dbReference>
<dbReference type="PANTHER" id="PTHR32119">
    <property type="entry name" value="OROTIDINE 5'-PHOSPHATE DECARBOXYLASE"/>
    <property type="match status" value="1"/>
</dbReference>
<evidence type="ECO:0000256" key="3">
    <source>
        <dbReference type="ARBA" id="ARBA00021923"/>
    </source>
</evidence>
<dbReference type="GO" id="GO:0004590">
    <property type="term" value="F:orotidine-5'-phosphate decarboxylase activity"/>
    <property type="evidence" value="ECO:0007669"/>
    <property type="project" value="UniProtKB-EC"/>
</dbReference>
<dbReference type="GO" id="GO:0006207">
    <property type="term" value="P:'de novo' pyrimidine nucleobase biosynthetic process"/>
    <property type="evidence" value="ECO:0007669"/>
    <property type="project" value="InterPro"/>
</dbReference>
<dbReference type="CDD" id="cd04725">
    <property type="entry name" value="OMP_decarboxylase_like"/>
    <property type="match status" value="1"/>
</dbReference>
<dbReference type="HAMAP" id="MF_01200_B">
    <property type="entry name" value="OMPdecase_type1_B"/>
    <property type="match status" value="1"/>
</dbReference>
<dbReference type="Pfam" id="PF00215">
    <property type="entry name" value="OMPdecase"/>
    <property type="match status" value="1"/>
</dbReference>
<dbReference type="SUPFAM" id="SSF51366">
    <property type="entry name" value="Ribulose-phoshate binding barrel"/>
    <property type="match status" value="1"/>
</dbReference>
<dbReference type="InterPro" id="IPR013785">
    <property type="entry name" value="Aldolase_TIM"/>
</dbReference>
<evidence type="ECO:0000256" key="1">
    <source>
        <dbReference type="ARBA" id="ARBA00004861"/>
    </source>
</evidence>
<evidence type="ECO:0000256" key="5">
    <source>
        <dbReference type="ARBA" id="ARBA00022975"/>
    </source>
</evidence>
<dbReference type="AlphaFoldDB" id="A0A381XMP7"/>
<evidence type="ECO:0000256" key="6">
    <source>
        <dbReference type="ARBA" id="ARBA00023239"/>
    </source>
</evidence>
<dbReference type="InterPro" id="IPR018089">
    <property type="entry name" value="OMPdecase_AS"/>
</dbReference>
<accession>A0A381XMP7</accession>
<dbReference type="EMBL" id="UINC01015734">
    <property type="protein sequence ID" value="SVA66035.1"/>
    <property type="molecule type" value="Genomic_DNA"/>
</dbReference>
<gene>
    <name evidence="9" type="ORF">METZ01_LOCUS118889</name>
</gene>
<keyword evidence="6" id="KW-0456">Lyase</keyword>
<dbReference type="NCBIfam" id="NF001273">
    <property type="entry name" value="PRK00230.1"/>
    <property type="match status" value="1"/>
</dbReference>
<dbReference type="Gene3D" id="3.20.20.70">
    <property type="entry name" value="Aldolase class I"/>
    <property type="match status" value="1"/>
</dbReference>
<dbReference type="PANTHER" id="PTHR32119:SF2">
    <property type="entry name" value="OROTIDINE 5'-PHOSPHATE DECARBOXYLASE"/>
    <property type="match status" value="1"/>
</dbReference>
<keyword evidence="5" id="KW-0665">Pyrimidine biosynthesis</keyword>
<dbReference type="GO" id="GO:0005829">
    <property type="term" value="C:cytosol"/>
    <property type="evidence" value="ECO:0007669"/>
    <property type="project" value="TreeGrafter"/>
</dbReference>
<proteinExistence type="inferred from homology"/>
<evidence type="ECO:0000256" key="7">
    <source>
        <dbReference type="ARBA" id="ARBA00033428"/>
    </source>
</evidence>
<sequence>VNLSISAKNRLIFALDVPNRKEAEKYVRALGDTVGCFKVGLELFIKEGPDVLKTVKQNSSASIFLDLKLHDIPATVRSALRSAATHGVRFITVHGSDGGSILQTANEVKDLGLEVLAVTVLTNVSESELGGLGYKENLSLRQLVLDRANVAKESGCAGVVCSGEEVALIKRACSNHFKVVVPGIRPLWADVKKDDQSRIVTPKDAISNGADLIVVGRPIRDAKDPNIAALKIVEEIESALSA</sequence>
<feature type="domain" description="Orotidine 5'-phosphate decarboxylase" evidence="8">
    <location>
        <begin position="10"/>
        <end position="232"/>
    </location>
</feature>
<dbReference type="GO" id="GO:0044205">
    <property type="term" value="P:'de novo' UMP biosynthetic process"/>
    <property type="evidence" value="ECO:0007669"/>
    <property type="project" value="UniProtKB-UniPathway"/>
</dbReference>
<dbReference type="InterPro" id="IPR011060">
    <property type="entry name" value="RibuloseP-bd_barrel"/>
</dbReference>
<dbReference type="SMART" id="SM00934">
    <property type="entry name" value="OMPdecase"/>
    <property type="match status" value="1"/>
</dbReference>
<name>A0A381XMP7_9ZZZZ</name>
<evidence type="ECO:0000259" key="8">
    <source>
        <dbReference type="SMART" id="SM00934"/>
    </source>
</evidence>